<dbReference type="Proteomes" id="UP001241169">
    <property type="component" value="Unassembled WGS sequence"/>
</dbReference>
<keyword evidence="2" id="KW-1185">Reference proteome</keyword>
<comment type="caution">
    <text evidence="1">The sequence shown here is derived from an EMBL/GenBank/DDBJ whole genome shotgun (WGS) entry which is preliminary data.</text>
</comment>
<name>A0ABQ9SU58_9PEZI</name>
<organism evidence="1 2">
    <name type="scientific">Colletotrichum paranaense</name>
    <dbReference type="NCBI Taxonomy" id="1914294"/>
    <lineage>
        <taxon>Eukaryota</taxon>
        <taxon>Fungi</taxon>
        <taxon>Dikarya</taxon>
        <taxon>Ascomycota</taxon>
        <taxon>Pezizomycotina</taxon>
        <taxon>Sordariomycetes</taxon>
        <taxon>Hypocreomycetidae</taxon>
        <taxon>Glomerellales</taxon>
        <taxon>Glomerellaceae</taxon>
        <taxon>Colletotrichum</taxon>
        <taxon>Colletotrichum acutatum species complex</taxon>
    </lineage>
</organism>
<accession>A0ABQ9SU58</accession>
<reference evidence="1 2" key="1">
    <citation type="submission" date="2016-10" db="EMBL/GenBank/DDBJ databases">
        <title>The genome sequence of Colletotrichum fioriniae PJ7.</title>
        <authorList>
            <person name="Baroncelli R."/>
        </authorList>
    </citation>
    <scope>NUCLEOTIDE SEQUENCE [LARGE SCALE GENOMIC DNA]</scope>
    <source>
        <strain evidence="1 2">IMI 384185</strain>
    </source>
</reference>
<dbReference type="RefSeq" id="XP_060351669.1">
    <property type="nucleotide sequence ID" value="XM_060490203.1"/>
</dbReference>
<dbReference type="GeneID" id="85374102"/>
<gene>
    <name evidence="1" type="ORF">CPAR01_05928</name>
</gene>
<protein>
    <submittedName>
        <fullName evidence="1">Uncharacterized protein</fullName>
    </submittedName>
</protein>
<evidence type="ECO:0000313" key="2">
    <source>
        <dbReference type="Proteomes" id="UP001241169"/>
    </source>
</evidence>
<sequence length="188" mass="20702">MPTSRELLAQGWLAWLHPLSSLSLQMRAQVAAFKVPVMIATFQCDIRYTRKLGELRRDACRIQSSSLTPKFCLLSFNIPRRVICPIGEYPGASSSAAQASYPHVFLSSSSLCAFFCSLWDTDTRGITDTHLLFTNSSLCDSTAPGTTLQIQPGPFAGAHAGHQSYIFKHFEVGMCRLLGRLFGEAEPP</sequence>
<dbReference type="EMBL" id="MOPA01000004">
    <property type="protein sequence ID" value="KAK1542541.1"/>
    <property type="molecule type" value="Genomic_DNA"/>
</dbReference>
<evidence type="ECO:0000313" key="1">
    <source>
        <dbReference type="EMBL" id="KAK1542541.1"/>
    </source>
</evidence>
<proteinExistence type="predicted"/>